<dbReference type="SUPFAM" id="SSF55729">
    <property type="entry name" value="Acyl-CoA N-acyltransferases (Nat)"/>
    <property type="match status" value="1"/>
</dbReference>
<reference evidence="2" key="1">
    <citation type="submission" date="2020-10" db="EMBL/GenBank/DDBJ databases">
        <authorList>
            <person name="Gilroy R."/>
        </authorList>
    </citation>
    <scope>NUCLEOTIDE SEQUENCE</scope>
    <source>
        <strain evidence="2">ChiSjej4B22-8349</strain>
    </source>
</reference>
<evidence type="ECO:0000259" key="1">
    <source>
        <dbReference type="PROSITE" id="PS51186"/>
    </source>
</evidence>
<dbReference type="InterPro" id="IPR000182">
    <property type="entry name" value="GNAT_dom"/>
</dbReference>
<protein>
    <submittedName>
        <fullName evidence="2">GNAT family N-acetyltransferase</fullName>
    </submittedName>
</protein>
<evidence type="ECO:0000313" key="3">
    <source>
        <dbReference type="Proteomes" id="UP000824130"/>
    </source>
</evidence>
<dbReference type="Gene3D" id="3.40.630.30">
    <property type="match status" value="1"/>
</dbReference>
<accession>A0A9D1STJ4</accession>
<gene>
    <name evidence="2" type="ORF">IAD25_00910</name>
</gene>
<dbReference type="PROSITE" id="PS51186">
    <property type="entry name" value="GNAT"/>
    <property type="match status" value="1"/>
</dbReference>
<name>A0A9D1STJ4_9FIRM</name>
<dbReference type="CDD" id="cd04301">
    <property type="entry name" value="NAT_SF"/>
    <property type="match status" value="1"/>
</dbReference>
<dbReference type="Proteomes" id="UP000824130">
    <property type="component" value="Unassembled WGS sequence"/>
</dbReference>
<feature type="domain" description="N-acetyltransferase" evidence="1">
    <location>
        <begin position="4"/>
        <end position="164"/>
    </location>
</feature>
<reference evidence="2" key="2">
    <citation type="journal article" date="2021" name="PeerJ">
        <title>Extensive microbial diversity within the chicken gut microbiome revealed by metagenomics and culture.</title>
        <authorList>
            <person name="Gilroy R."/>
            <person name="Ravi A."/>
            <person name="Getino M."/>
            <person name="Pursley I."/>
            <person name="Horton D.L."/>
            <person name="Alikhan N.F."/>
            <person name="Baker D."/>
            <person name="Gharbi K."/>
            <person name="Hall N."/>
            <person name="Watson M."/>
            <person name="Adriaenssens E.M."/>
            <person name="Foster-Nyarko E."/>
            <person name="Jarju S."/>
            <person name="Secka A."/>
            <person name="Antonio M."/>
            <person name="Oren A."/>
            <person name="Chaudhuri R.R."/>
            <person name="La Ragione R."/>
            <person name="Hildebrand F."/>
            <person name="Pallen M.J."/>
        </authorList>
    </citation>
    <scope>NUCLEOTIDE SEQUENCE</scope>
    <source>
        <strain evidence="2">ChiSjej4B22-8349</strain>
    </source>
</reference>
<dbReference type="EMBL" id="DVOB01000021">
    <property type="protein sequence ID" value="HIU95258.1"/>
    <property type="molecule type" value="Genomic_DNA"/>
</dbReference>
<evidence type="ECO:0000313" key="2">
    <source>
        <dbReference type="EMBL" id="HIU95258.1"/>
    </source>
</evidence>
<comment type="caution">
    <text evidence="2">The sequence shown here is derived from an EMBL/GenBank/DDBJ whole genome shotgun (WGS) entry which is preliminary data.</text>
</comment>
<proteinExistence type="predicted"/>
<dbReference type="InterPro" id="IPR016181">
    <property type="entry name" value="Acyl_CoA_acyltransferase"/>
</dbReference>
<dbReference type="AlphaFoldDB" id="A0A9D1STJ4"/>
<sequence>MKKNEVREAASGCDIKDLRGTPQLREAAARWFYEKWGVAEGVPEQEYLDSIDSSIKGDAPFPRWYVVVSRDGDIIAGAGVIDNDFHERKDLAPNICALYVEPEFRCHGIAGCLLEKICGDMKQESIEAMYLVTDHTGFYERYGWEFMGMVKSEDGGDLRMYVRK</sequence>
<dbReference type="Pfam" id="PF00583">
    <property type="entry name" value="Acetyltransf_1"/>
    <property type="match status" value="1"/>
</dbReference>
<organism evidence="2 3">
    <name type="scientific">Candidatus Allocopromorpha excrementipullorum</name>
    <dbReference type="NCBI Taxonomy" id="2840743"/>
    <lineage>
        <taxon>Bacteria</taxon>
        <taxon>Bacillati</taxon>
        <taxon>Bacillota</taxon>
        <taxon>Clostridia</taxon>
        <taxon>Eubacteriales</taxon>
        <taxon>Eubacteriaceae</taxon>
        <taxon>Eubacteriaceae incertae sedis</taxon>
        <taxon>Candidatus Allocopromorpha</taxon>
    </lineage>
</organism>
<dbReference type="GO" id="GO:0016747">
    <property type="term" value="F:acyltransferase activity, transferring groups other than amino-acyl groups"/>
    <property type="evidence" value="ECO:0007669"/>
    <property type="project" value="InterPro"/>
</dbReference>